<evidence type="ECO:0008006" key="4">
    <source>
        <dbReference type="Google" id="ProtNLM"/>
    </source>
</evidence>
<proteinExistence type="predicted"/>
<comment type="caution">
    <text evidence="2">The sequence shown here is derived from an EMBL/GenBank/DDBJ whole genome shotgun (WGS) entry which is preliminary data.</text>
</comment>
<name>A0A8S1W6J9_PAROT</name>
<keyword evidence="1" id="KW-0472">Membrane</keyword>
<dbReference type="AlphaFoldDB" id="A0A8S1W6J9"/>
<accession>A0A8S1W6J9</accession>
<evidence type="ECO:0000313" key="2">
    <source>
        <dbReference type="EMBL" id="CAD8185938.1"/>
    </source>
</evidence>
<organism evidence="2 3">
    <name type="scientific">Paramecium octaurelia</name>
    <dbReference type="NCBI Taxonomy" id="43137"/>
    <lineage>
        <taxon>Eukaryota</taxon>
        <taxon>Sar</taxon>
        <taxon>Alveolata</taxon>
        <taxon>Ciliophora</taxon>
        <taxon>Intramacronucleata</taxon>
        <taxon>Oligohymenophorea</taxon>
        <taxon>Peniculida</taxon>
        <taxon>Parameciidae</taxon>
        <taxon>Paramecium</taxon>
    </lineage>
</organism>
<evidence type="ECO:0000256" key="1">
    <source>
        <dbReference type="SAM" id="Phobius"/>
    </source>
</evidence>
<reference evidence="2" key="1">
    <citation type="submission" date="2021-01" db="EMBL/GenBank/DDBJ databases">
        <authorList>
            <consortium name="Genoscope - CEA"/>
            <person name="William W."/>
        </authorList>
    </citation>
    <scope>NUCLEOTIDE SEQUENCE</scope>
</reference>
<protein>
    <recommendedName>
        <fullName evidence="4">Transmembrane protein</fullName>
    </recommendedName>
</protein>
<sequence>MPLQNDSIKQDNFSQYYNGTHPLSQYTFQKQETVICTRSRRIIKQIKLKRTIRPTIQTLYKQEQLHCECSTSCTIQIKLKKRCNANARNRSQLYNVKKILRKNKFEQLLLSLSRIHNSKSIMTPLLNIYIQLDYQLVTSFCVIYIFFFLALLKLKNILYQHFNHLKTKYHANNEDYKGSRLQFELLAFPRKDDKKKIQIKYRKQDNQLSTMTYLTIEIVKTRAMIENQLNYNSNQQ</sequence>
<gene>
    <name evidence="2" type="ORF">POCTA_138.1.T0870016</name>
</gene>
<keyword evidence="1" id="KW-0812">Transmembrane</keyword>
<dbReference type="Proteomes" id="UP000683925">
    <property type="component" value="Unassembled WGS sequence"/>
</dbReference>
<keyword evidence="1" id="KW-1133">Transmembrane helix</keyword>
<dbReference type="EMBL" id="CAJJDP010000086">
    <property type="protein sequence ID" value="CAD8185938.1"/>
    <property type="molecule type" value="Genomic_DNA"/>
</dbReference>
<feature type="transmembrane region" description="Helical" evidence="1">
    <location>
        <begin position="134"/>
        <end position="152"/>
    </location>
</feature>
<evidence type="ECO:0000313" key="3">
    <source>
        <dbReference type="Proteomes" id="UP000683925"/>
    </source>
</evidence>
<keyword evidence="3" id="KW-1185">Reference proteome</keyword>